<sequence length="35" mass="3826">MAEESERSVCAAEETVRQLGTLAGELDSTIARFRV</sequence>
<accession>N6Y0S6</accession>
<proteinExistence type="predicted"/>
<organism evidence="1 2">
    <name type="scientific">Thauera linaloolentis (strain DSM 12138 / JCM 21573 / CCUG 41526 / CIP 105981 / IAM 15112 / NBRC 102519 / 47Lol)</name>
    <dbReference type="NCBI Taxonomy" id="1123367"/>
    <lineage>
        <taxon>Bacteria</taxon>
        <taxon>Pseudomonadati</taxon>
        <taxon>Pseudomonadota</taxon>
        <taxon>Betaproteobacteria</taxon>
        <taxon>Rhodocyclales</taxon>
        <taxon>Zoogloeaceae</taxon>
        <taxon>Thauera</taxon>
    </lineage>
</organism>
<dbReference type="AlphaFoldDB" id="N6Y0S6"/>
<evidence type="ECO:0000313" key="2">
    <source>
        <dbReference type="Proteomes" id="UP000013232"/>
    </source>
</evidence>
<protein>
    <submittedName>
        <fullName evidence="1">Uncharacterized protein</fullName>
    </submittedName>
</protein>
<evidence type="ECO:0000313" key="1">
    <source>
        <dbReference type="EMBL" id="ENO85115.1"/>
    </source>
</evidence>
<comment type="caution">
    <text evidence="1">The sequence shown here is derived from an EMBL/GenBank/DDBJ whole genome shotgun (WGS) entry which is preliminary data.</text>
</comment>
<gene>
    <name evidence="1" type="ORF">C666_15970</name>
</gene>
<name>N6Y0S6_THAL4</name>
<reference evidence="1 2" key="1">
    <citation type="submission" date="2012-09" db="EMBL/GenBank/DDBJ databases">
        <title>Draft Genome Sequences of 6 Strains from Genus Thauera.</title>
        <authorList>
            <person name="Liu B."/>
            <person name="Shapleigh J.P."/>
            <person name="Frostegard A.H."/>
        </authorList>
    </citation>
    <scope>NUCLEOTIDE SEQUENCE [LARGE SCALE GENOMIC DNA]</scope>
    <source>
        <strain evidence="2">47Lol / DSM 12138</strain>
    </source>
</reference>
<dbReference type="EMBL" id="AMXE01000084">
    <property type="protein sequence ID" value="ENO85115.1"/>
    <property type="molecule type" value="Genomic_DNA"/>
</dbReference>
<dbReference type="Proteomes" id="UP000013232">
    <property type="component" value="Unassembled WGS sequence"/>
</dbReference>
<keyword evidence="2" id="KW-1185">Reference proteome</keyword>
<dbReference type="STRING" id="1123367.GCA_000621305_01411"/>